<gene>
    <name evidence="1" type="ORF">J07HQW1_02385</name>
</gene>
<name>U1N7A6_9EURY</name>
<evidence type="ECO:0000313" key="2">
    <source>
        <dbReference type="Proteomes" id="UP000030649"/>
    </source>
</evidence>
<proteinExistence type="predicted"/>
<dbReference type="AlphaFoldDB" id="U1N7A6"/>
<dbReference type="EMBL" id="KE356560">
    <property type="protein sequence ID" value="ERG92348.1"/>
    <property type="molecule type" value="Genomic_DNA"/>
</dbReference>
<reference evidence="1 2" key="1">
    <citation type="journal article" date="2013" name="PLoS ONE">
        <title>Assembly-driven community genomics of a hypersaline microbial ecosystem.</title>
        <authorList>
            <person name="Podell S."/>
            <person name="Ugalde J.A."/>
            <person name="Narasingarao P."/>
            <person name="Banfield J.F."/>
            <person name="Heidelberg K.B."/>
            <person name="Allen E.E."/>
        </authorList>
    </citation>
    <scope>NUCLEOTIDE SEQUENCE [LARGE SCALE GENOMIC DNA]</scope>
    <source>
        <strain evidence="2">J07HQW1</strain>
    </source>
</reference>
<protein>
    <submittedName>
        <fullName evidence="1">Uncharacterized protein</fullName>
    </submittedName>
</protein>
<accession>U1N7A6</accession>
<organism evidence="1 2">
    <name type="scientific">Haloquadratum walsbyi J07HQW1</name>
    <dbReference type="NCBI Taxonomy" id="1238424"/>
    <lineage>
        <taxon>Archaea</taxon>
        <taxon>Methanobacteriati</taxon>
        <taxon>Methanobacteriota</taxon>
        <taxon>Stenosarchaea group</taxon>
        <taxon>Halobacteria</taxon>
        <taxon>Halobacteriales</taxon>
        <taxon>Haloferacaceae</taxon>
        <taxon>Haloquadratum</taxon>
    </lineage>
</organism>
<dbReference type="Proteomes" id="UP000030649">
    <property type="component" value="Unassembled WGS sequence"/>
</dbReference>
<evidence type="ECO:0000313" key="1">
    <source>
        <dbReference type="EMBL" id="ERG92348.1"/>
    </source>
</evidence>
<sequence>MFLTLTSSWFTRRNPTAPHRCVGNFRFGLTDSPSQHTVRIGMRPVVGSLLGVPYLSPRLRPRSRDSYPLSCSGSRSCLCLGESGRFRQIRTRTQSYFLWCLPGGCCLHRGHSVSSVGGHSYLHSYSYSNRQFSGAQPHWVHNHCADTSISAILESKGVGIAAVTVRIHSLSGIAPAPHIITFSHSDRACIDSGQIIHESP</sequence>
<dbReference type="HOGENOM" id="CLU_1363629_0_0_2"/>